<dbReference type="AlphaFoldDB" id="A0A223KTS3"/>
<evidence type="ECO:0000256" key="1">
    <source>
        <dbReference type="ARBA" id="ARBA00001933"/>
    </source>
</evidence>
<dbReference type="PANTHER" id="PTHR11601">
    <property type="entry name" value="CYSTEINE DESULFURYLASE FAMILY MEMBER"/>
    <property type="match status" value="1"/>
</dbReference>
<evidence type="ECO:0000259" key="3">
    <source>
        <dbReference type="Pfam" id="PF00266"/>
    </source>
</evidence>
<dbReference type="InterPro" id="IPR015422">
    <property type="entry name" value="PyrdxlP-dep_Trfase_small"/>
</dbReference>
<proteinExistence type="predicted"/>
<dbReference type="Gene3D" id="3.90.1150.10">
    <property type="entry name" value="Aspartate Aminotransferase, domain 1"/>
    <property type="match status" value="1"/>
</dbReference>
<gene>
    <name evidence="4" type="ORF">BC6307_16215</name>
</gene>
<sequence>MIYLDYAATTPMRKEAVEVFSHVAMKMYGNSSSLHDLGTTAQDLLNNCRAEIAKDIGGHRDGIYFTGSGSEANILAIETLLNGNKRKGTHIITTKVEHASIYHLFKKLEKNGYDVTFLDVNKEGQVEMEHLGSAIRPNTCLVSIQHANSETGTIQPLREIGQLLKEKNILFHSDCVQTYNKLSIDVNDFHLDSLSISAHKLYGPKGVGCLYINPKVPWSSIYEEASHEGGMRPGTVNVPGIAAFTTAAQLMKEERVQEMDRIATLKQYFIHILKEKINSVTIEGSMTQSLPNIVALRFAGIEGQHIMLECNRAQIAISTGSACQIGAQNPSRSMKAIGLSDEEARELIRISFGKHTTIDDIKFTVQTLEKIVNTWL</sequence>
<dbReference type="SUPFAM" id="SSF53383">
    <property type="entry name" value="PLP-dependent transferases"/>
    <property type="match status" value="1"/>
</dbReference>
<name>A0A223KTS3_9BACI</name>
<organism evidence="4 5">
    <name type="scientific">Sutcliffiella cohnii</name>
    <dbReference type="NCBI Taxonomy" id="33932"/>
    <lineage>
        <taxon>Bacteria</taxon>
        <taxon>Bacillati</taxon>
        <taxon>Bacillota</taxon>
        <taxon>Bacilli</taxon>
        <taxon>Bacillales</taxon>
        <taxon>Bacillaceae</taxon>
        <taxon>Sutcliffiella</taxon>
    </lineage>
</organism>
<dbReference type="InterPro" id="IPR016454">
    <property type="entry name" value="Cysteine_dSase"/>
</dbReference>
<evidence type="ECO:0000313" key="4">
    <source>
        <dbReference type="EMBL" id="AST92723.1"/>
    </source>
</evidence>
<dbReference type="Proteomes" id="UP000215224">
    <property type="component" value="Chromosome"/>
</dbReference>
<reference evidence="4 5" key="1">
    <citation type="submission" date="2016-12" db="EMBL/GenBank/DDBJ databases">
        <title>The whole genome sequencing and assembly of Bacillus cohnii DSM 6307T strain.</title>
        <authorList>
            <person name="Lee Y.-J."/>
            <person name="Yi H."/>
            <person name="Bahn Y.-S."/>
            <person name="Kim J.F."/>
            <person name="Lee D.-W."/>
        </authorList>
    </citation>
    <scope>NUCLEOTIDE SEQUENCE [LARGE SCALE GENOMIC DNA]</scope>
    <source>
        <strain evidence="4 5">DSM 6307</strain>
    </source>
</reference>
<dbReference type="Gene3D" id="3.40.640.10">
    <property type="entry name" value="Type I PLP-dependent aspartate aminotransferase-like (Major domain)"/>
    <property type="match status" value="1"/>
</dbReference>
<dbReference type="KEGG" id="bcoh:BC6307_16215"/>
<dbReference type="InterPro" id="IPR000192">
    <property type="entry name" value="Aminotrans_V_dom"/>
</dbReference>
<dbReference type="Pfam" id="PF00266">
    <property type="entry name" value="Aminotran_5"/>
    <property type="match status" value="1"/>
</dbReference>
<dbReference type="PANTHER" id="PTHR11601:SF36">
    <property type="entry name" value="CYSTEINE DESULFURASE NIFS-RELATED"/>
    <property type="match status" value="1"/>
</dbReference>
<evidence type="ECO:0000313" key="5">
    <source>
        <dbReference type="Proteomes" id="UP000215224"/>
    </source>
</evidence>
<dbReference type="EMBL" id="CP018866">
    <property type="protein sequence ID" value="AST92723.1"/>
    <property type="molecule type" value="Genomic_DNA"/>
</dbReference>
<keyword evidence="2" id="KW-0663">Pyridoxal phosphate</keyword>
<dbReference type="RefSeq" id="WP_066414335.1">
    <property type="nucleotide sequence ID" value="NZ_CP018866.1"/>
</dbReference>
<dbReference type="InterPro" id="IPR015424">
    <property type="entry name" value="PyrdxlP-dep_Trfase"/>
</dbReference>
<keyword evidence="5" id="KW-1185">Reference proteome</keyword>
<dbReference type="STRING" id="1314751.GCA_001591425_01555"/>
<dbReference type="NCBIfam" id="NF002806">
    <property type="entry name" value="PRK02948.1"/>
    <property type="match status" value="1"/>
</dbReference>
<dbReference type="InterPro" id="IPR015421">
    <property type="entry name" value="PyrdxlP-dep_Trfase_major"/>
</dbReference>
<protein>
    <submittedName>
        <fullName evidence="4">Cysteine desulfurase</fullName>
    </submittedName>
</protein>
<feature type="domain" description="Aminotransferase class V" evidence="3">
    <location>
        <begin position="2"/>
        <end position="362"/>
    </location>
</feature>
<dbReference type="GO" id="GO:0003824">
    <property type="term" value="F:catalytic activity"/>
    <property type="evidence" value="ECO:0007669"/>
    <property type="project" value="UniProtKB-ARBA"/>
</dbReference>
<comment type="cofactor">
    <cofactor evidence="1">
        <name>pyridoxal 5'-phosphate</name>
        <dbReference type="ChEBI" id="CHEBI:597326"/>
    </cofactor>
</comment>
<dbReference type="PIRSF" id="PIRSF005572">
    <property type="entry name" value="NifS"/>
    <property type="match status" value="1"/>
</dbReference>
<evidence type="ECO:0000256" key="2">
    <source>
        <dbReference type="ARBA" id="ARBA00022898"/>
    </source>
</evidence>
<accession>A0A223KTS3</accession>